<dbReference type="EMBL" id="DVFJ01000001">
    <property type="protein sequence ID" value="HIQ70627.1"/>
    <property type="molecule type" value="Genomic_DNA"/>
</dbReference>
<reference evidence="4" key="2">
    <citation type="journal article" date="2021" name="PeerJ">
        <title>Extensive microbial diversity within the chicken gut microbiome revealed by metagenomics and culture.</title>
        <authorList>
            <person name="Gilroy R."/>
            <person name="Ravi A."/>
            <person name="Getino M."/>
            <person name="Pursley I."/>
            <person name="Horton D.L."/>
            <person name="Alikhan N.F."/>
            <person name="Baker D."/>
            <person name="Gharbi K."/>
            <person name="Hall N."/>
            <person name="Watson M."/>
            <person name="Adriaenssens E.M."/>
            <person name="Foster-Nyarko E."/>
            <person name="Jarju S."/>
            <person name="Secka A."/>
            <person name="Antonio M."/>
            <person name="Oren A."/>
            <person name="Chaudhuri R.R."/>
            <person name="La Ragione R."/>
            <person name="Hildebrand F."/>
            <person name="Pallen M.J."/>
        </authorList>
    </citation>
    <scope>NUCLEOTIDE SEQUENCE</scope>
    <source>
        <strain evidence="4">ChiSxjej2B14-6234</strain>
    </source>
</reference>
<feature type="domain" description="Amidohydrolase-related" evidence="2">
    <location>
        <begin position="347"/>
        <end position="429"/>
    </location>
</feature>
<dbReference type="SUPFAM" id="SSF51556">
    <property type="entry name" value="Metallo-dependent hydrolases"/>
    <property type="match status" value="1"/>
</dbReference>
<dbReference type="Pfam" id="PF07969">
    <property type="entry name" value="Amidohydro_3"/>
    <property type="match status" value="1"/>
</dbReference>
<dbReference type="Proteomes" id="UP000886887">
    <property type="component" value="Unassembled WGS sequence"/>
</dbReference>
<dbReference type="InterPro" id="IPR013108">
    <property type="entry name" value="Amidohydro_3"/>
</dbReference>
<dbReference type="PANTHER" id="PTHR11647">
    <property type="entry name" value="HYDRANTOINASE/DIHYDROPYRIMIDINASE FAMILY MEMBER"/>
    <property type="match status" value="1"/>
</dbReference>
<dbReference type="InterPro" id="IPR023100">
    <property type="entry name" value="D-aminoacylase_insert_dom_sf"/>
</dbReference>
<sequence length="449" mass="48862">MFDTVISGGFVVDPRTLSNRLLDVGIQDGRIAAIARGPLLGREVIDATGRIVCPGFIDVHGHLDGDAYAGELSLRQGITTTVGGNCGFSPCDLEAFFRREDERGYVIRQAEMVGHSGTLRNLVGLTDTRTPASPEQIERMCALLERAFDAGACGLSLGLGYAPGSSMDEVLPLCQIAAARGRVVSIDTHMRTQTDLYSLVEAVSIARATGARMLISHFVYQYGVGVEDEAMALVDCARRAGLDIRMDSGMYTDWATGISTALFDRDIMEDNNIELWHIRMATGEHRGQVLDEALYEHVRREHADDSAIVFTGDEEAIYRILRHPLAMPSTDAGAYRPGEGHPQIAGSFPRYLRKMVVERGDLTWEEAIFRATLLPAQTIGLPGVGRMEVGAAADLVVFDPQTIRDRATFVGLGRPNASPEGIDHVFIGGVRALSHGCIRCRTAGRTLRF</sequence>
<dbReference type="Gene3D" id="3.20.20.140">
    <property type="entry name" value="Metal-dependent hydrolases"/>
    <property type="match status" value="1"/>
</dbReference>
<dbReference type="PANTHER" id="PTHR11647:SF1">
    <property type="entry name" value="COLLAPSIN RESPONSE MEDIATOR PROTEIN"/>
    <property type="match status" value="1"/>
</dbReference>
<evidence type="ECO:0000313" key="4">
    <source>
        <dbReference type="EMBL" id="HIQ70627.1"/>
    </source>
</evidence>
<dbReference type="InterPro" id="IPR011059">
    <property type="entry name" value="Metal-dep_hydrolase_composite"/>
</dbReference>
<accession>A0A9D1CPQ0</accession>
<evidence type="ECO:0000259" key="3">
    <source>
        <dbReference type="Pfam" id="PF07969"/>
    </source>
</evidence>
<organism evidence="4 5">
    <name type="scientific">Candidatus Onthenecus intestinigallinarum</name>
    <dbReference type="NCBI Taxonomy" id="2840875"/>
    <lineage>
        <taxon>Bacteria</taxon>
        <taxon>Bacillati</taxon>
        <taxon>Bacillota</taxon>
        <taxon>Clostridia</taxon>
        <taxon>Eubacteriales</taxon>
        <taxon>Candidatus Onthenecus</taxon>
    </lineage>
</organism>
<name>A0A9D1CPQ0_9FIRM</name>
<feature type="domain" description="Amidohydrolase 3" evidence="3">
    <location>
        <begin position="43"/>
        <end position="89"/>
    </location>
</feature>
<proteinExistence type="predicted"/>
<evidence type="ECO:0000313" key="5">
    <source>
        <dbReference type="Proteomes" id="UP000886887"/>
    </source>
</evidence>
<comment type="caution">
    <text evidence="4">The sequence shown here is derived from an EMBL/GenBank/DDBJ whole genome shotgun (WGS) entry which is preliminary data.</text>
</comment>
<dbReference type="InterPro" id="IPR032466">
    <property type="entry name" value="Metal_Hydrolase"/>
</dbReference>
<dbReference type="GO" id="GO:0016811">
    <property type="term" value="F:hydrolase activity, acting on carbon-nitrogen (but not peptide) bonds, in linear amides"/>
    <property type="evidence" value="ECO:0007669"/>
    <property type="project" value="InterPro"/>
</dbReference>
<comment type="cofactor">
    <cofactor evidence="1">
        <name>Zn(2+)</name>
        <dbReference type="ChEBI" id="CHEBI:29105"/>
    </cofactor>
</comment>
<dbReference type="Gene3D" id="2.30.40.10">
    <property type="entry name" value="Urease, subunit C, domain 1"/>
    <property type="match status" value="1"/>
</dbReference>
<dbReference type="AlphaFoldDB" id="A0A9D1CPQ0"/>
<evidence type="ECO:0000256" key="1">
    <source>
        <dbReference type="ARBA" id="ARBA00001947"/>
    </source>
</evidence>
<dbReference type="Gene3D" id="3.30.1490.130">
    <property type="entry name" value="D-aminoacylase. Domain 3"/>
    <property type="match status" value="1"/>
</dbReference>
<gene>
    <name evidence="4" type="ORF">IAB73_00195</name>
</gene>
<protein>
    <submittedName>
        <fullName evidence="4">Amidohydrolase family protein</fullName>
    </submittedName>
</protein>
<dbReference type="SUPFAM" id="SSF51338">
    <property type="entry name" value="Composite domain of metallo-dependent hydrolases"/>
    <property type="match status" value="1"/>
</dbReference>
<dbReference type="Pfam" id="PF01979">
    <property type="entry name" value="Amidohydro_1"/>
    <property type="match status" value="1"/>
</dbReference>
<dbReference type="InterPro" id="IPR006680">
    <property type="entry name" value="Amidohydro-rel"/>
</dbReference>
<evidence type="ECO:0000259" key="2">
    <source>
        <dbReference type="Pfam" id="PF01979"/>
    </source>
</evidence>
<dbReference type="InterPro" id="IPR050378">
    <property type="entry name" value="Metallo-dep_Hydrolases_sf"/>
</dbReference>
<reference evidence="4" key="1">
    <citation type="submission" date="2020-10" db="EMBL/GenBank/DDBJ databases">
        <authorList>
            <person name="Gilroy R."/>
        </authorList>
    </citation>
    <scope>NUCLEOTIDE SEQUENCE</scope>
    <source>
        <strain evidence="4">ChiSxjej2B14-6234</strain>
    </source>
</reference>